<feature type="compositionally biased region" description="Low complexity" evidence="1">
    <location>
        <begin position="271"/>
        <end position="281"/>
    </location>
</feature>
<proteinExistence type="predicted"/>
<dbReference type="Proteomes" id="UP001183535">
    <property type="component" value="Unassembled WGS sequence"/>
</dbReference>
<evidence type="ECO:0000256" key="2">
    <source>
        <dbReference type="SAM" id="Phobius"/>
    </source>
</evidence>
<keyword evidence="2" id="KW-0812">Transmembrane</keyword>
<dbReference type="AlphaFoldDB" id="A0ABD5EW77"/>
<keyword evidence="2" id="KW-1133">Transmembrane helix</keyword>
<feature type="compositionally biased region" description="Basic and acidic residues" evidence="1">
    <location>
        <begin position="97"/>
        <end position="108"/>
    </location>
</feature>
<sequence length="349" mass="33894">MNDSADDEGPDGLGSDELALRRMLHEAVRTVEPADGTLDHLRRAVPARRTRKRHAAIGMAAAALLVTTAVPALLHVSGVSDSDVDPSVAGQASRTPGEQDRDHGKDGGGRSGGTGSEKSRDKDAGGDRDGDKGEETGAGKGGGAATGGGEAGTASTRPCTADQLGSATAGTDAPDSVGTVYGVFRVYNISATTCTVTGAGTVGTLAQGAADGTRVTTARHTAGDAAGGLPDPAGEVGFVSLRPGDAYAVRFAWVPSETCPTTGGSGGTDTGGTSPEPTPSGDGSGGGTGSASGSAESSGLSGQFLTEDGTADGSVVITHTAPTGSPTTSVTVGNACAGTVYHTGLLAGA</sequence>
<feature type="compositionally biased region" description="Basic and acidic residues" evidence="1">
    <location>
        <begin position="117"/>
        <end position="137"/>
    </location>
</feature>
<feature type="compositionally biased region" description="Low complexity" evidence="1">
    <location>
        <begin position="291"/>
        <end position="302"/>
    </location>
</feature>
<dbReference type="RefSeq" id="WP_161353450.1">
    <property type="nucleotide sequence ID" value="NZ_JAVRES010000021.1"/>
</dbReference>
<feature type="region of interest" description="Disordered" evidence="1">
    <location>
        <begin position="258"/>
        <end position="307"/>
    </location>
</feature>
<keyword evidence="4" id="KW-1185">Reference proteome</keyword>
<reference evidence="4" key="1">
    <citation type="submission" date="2023-07" db="EMBL/GenBank/DDBJ databases">
        <title>30 novel species of actinomycetes from the DSMZ collection.</title>
        <authorList>
            <person name="Nouioui I."/>
        </authorList>
    </citation>
    <scope>NUCLEOTIDE SEQUENCE [LARGE SCALE GENOMIC DNA]</scope>
    <source>
        <strain evidence="4">DSM 41981</strain>
    </source>
</reference>
<protein>
    <recommendedName>
        <fullName evidence="5">DUF4232 domain-containing protein</fullName>
    </recommendedName>
</protein>
<feature type="compositionally biased region" description="Gly residues" evidence="1">
    <location>
        <begin position="138"/>
        <end position="151"/>
    </location>
</feature>
<evidence type="ECO:0000313" key="4">
    <source>
        <dbReference type="Proteomes" id="UP001183535"/>
    </source>
</evidence>
<accession>A0ABD5EW77</accession>
<evidence type="ECO:0000256" key="1">
    <source>
        <dbReference type="SAM" id="MobiDB-lite"/>
    </source>
</evidence>
<feature type="compositionally biased region" description="Low complexity" evidence="1">
    <location>
        <begin position="78"/>
        <end position="88"/>
    </location>
</feature>
<gene>
    <name evidence="3" type="ORF">RM877_30415</name>
</gene>
<feature type="region of interest" description="Disordered" evidence="1">
    <location>
        <begin position="78"/>
        <end position="177"/>
    </location>
</feature>
<organism evidence="3 4">
    <name type="scientific">Streptomyces doudnae</name>
    <dbReference type="NCBI Taxonomy" id="3075536"/>
    <lineage>
        <taxon>Bacteria</taxon>
        <taxon>Bacillati</taxon>
        <taxon>Actinomycetota</taxon>
        <taxon>Actinomycetes</taxon>
        <taxon>Kitasatosporales</taxon>
        <taxon>Streptomycetaceae</taxon>
        <taxon>Streptomyces</taxon>
    </lineage>
</organism>
<name>A0ABD5EW77_9ACTN</name>
<evidence type="ECO:0008006" key="5">
    <source>
        <dbReference type="Google" id="ProtNLM"/>
    </source>
</evidence>
<comment type="caution">
    <text evidence="3">The sequence shown here is derived from an EMBL/GenBank/DDBJ whole genome shotgun (WGS) entry which is preliminary data.</text>
</comment>
<feature type="transmembrane region" description="Helical" evidence="2">
    <location>
        <begin position="55"/>
        <end position="74"/>
    </location>
</feature>
<dbReference type="EMBL" id="JAVRES010000021">
    <property type="protein sequence ID" value="MDT0438991.1"/>
    <property type="molecule type" value="Genomic_DNA"/>
</dbReference>
<feature type="compositionally biased region" description="Polar residues" evidence="1">
    <location>
        <begin position="155"/>
        <end position="169"/>
    </location>
</feature>
<evidence type="ECO:0000313" key="3">
    <source>
        <dbReference type="EMBL" id="MDT0438991.1"/>
    </source>
</evidence>
<keyword evidence="2" id="KW-0472">Membrane</keyword>